<reference evidence="7 8" key="1">
    <citation type="submission" date="2018-11" db="EMBL/GenBank/DDBJ databases">
        <authorList>
            <consortium name="Pathogen Informatics"/>
        </authorList>
    </citation>
    <scope>NUCLEOTIDE SEQUENCE [LARGE SCALE GENOMIC DNA]</scope>
</reference>
<dbReference type="GO" id="GO:0016020">
    <property type="term" value="C:membrane"/>
    <property type="evidence" value="ECO:0007669"/>
    <property type="project" value="UniProtKB-SubCell"/>
</dbReference>
<evidence type="ECO:0000256" key="4">
    <source>
        <dbReference type="ARBA" id="ARBA00022989"/>
    </source>
</evidence>
<protein>
    <submittedName>
        <fullName evidence="9">Progestin and adipoQ receptor family member 6</fullName>
    </submittedName>
</protein>
<sequence length="83" mass="9869">MDYMDRSLRITVEYVSDRIYFAHFPGAFDLVGCSHQWWHVFILSAMVFWQRTGADLLEFYRMNESSCRDTLMMPSSNTSHIYS</sequence>
<evidence type="ECO:0000256" key="2">
    <source>
        <dbReference type="ARBA" id="ARBA00007018"/>
    </source>
</evidence>
<proteinExistence type="inferred from homology"/>
<evidence type="ECO:0000313" key="9">
    <source>
        <dbReference type="WBParaSite" id="HPBE_0000120401-mRNA-1"/>
    </source>
</evidence>
<dbReference type="WBParaSite" id="HPBE_0000120401-mRNA-1">
    <property type="protein sequence ID" value="HPBE_0000120401-mRNA-1"/>
    <property type="gene ID" value="HPBE_0000120401"/>
</dbReference>
<keyword evidence="5" id="KW-0472">Membrane</keyword>
<keyword evidence="8" id="KW-1185">Reference proteome</keyword>
<keyword evidence="4" id="KW-1133">Transmembrane helix</keyword>
<evidence type="ECO:0000256" key="5">
    <source>
        <dbReference type="ARBA" id="ARBA00023136"/>
    </source>
</evidence>
<comment type="subcellular location">
    <subcellularLocation>
        <location evidence="1">Membrane</location>
        <topology evidence="1">Multi-pass membrane protein</topology>
    </subcellularLocation>
</comment>
<keyword evidence="6" id="KW-0479">Metal-binding</keyword>
<gene>
    <name evidence="7" type="ORF">HPBE_LOCUS1205</name>
</gene>
<dbReference type="InterPro" id="IPR004254">
    <property type="entry name" value="AdipoR/HlyIII-related"/>
</dbReference>
<dbReference type="OrthoDB" id="529367at2759"/>
<comment type="similarity">
    <text evidence="2">Belongs to the ADIPOR family.</text>
</comment>
<keyword evidence="3" id="KW-0812">Transmembrane</keyword>
<feature type="binding site" evidence="6">
    <location>
        <position position="35"/>
    </location>
    <ligand>
        <name>Zn(2+)</name>
        <dbReference type="ChEBI" id="CHEBI:29105"/>
    </ligand>
</feature>
<reference evidence="9" key="2">
    <citation type="submission" date="2019-09" db="UniProtKB">
        <authorList>
            <consortium name="WormBaseParasite"/>
        </authorList>
    </citation>
    <scope>IDENTIFICATION</scope>
</reference>
<evidence type="ECO:0000313" key="8">
    <source>
        <dbReference type="Proteomes" id="UP000050761"/>
    </source>
</evidence>
<evidence type="ECO:0000313" key="7">
    <source>
        <dbReference type="EMBL" id="VDO19587.1"/>
    </source>
</evidence>
<dbReference type="AlphaFoldDB" id="A0A183F4W2"/>
<dbReference type="Proteomes" id="UP000050761">
    <property type="component" value="Unassembled WGS sequence"/>
</dbReference>
<dbReference type="EMBL" id="UZAH01001222">
    <property type="protein sequence ID" value="VDO19587.1"/>
    <property type="molecule type" value="Genomic_DNA"/>
</dbReference>
<organism evidence="8 9">
    <name type="scientific">Heligmosomoides polygyrus</name>
    <name type="common">Parasitic roundworm</name>
    <dbReference type="NCBI Taxonomy" id="6339"/>
    <lineage>
        <taxon>Eukaryota</taxon>
        <taxon>Metazoa</taxon>
        <taxon>Ecdysozoa</taxon>
        <taxon>Nematoda</taxon>
        <taxon>Chromadorea</taxon>
        <taxon>Rhabditida</taxon>
        <taxon>Rhabditina</taxon>
        <taxon>Rhabditomorpha</taxon>
        <taxon>Strongyloidea</taxon>
        <taxon>Heligmosomidae</taxon>
        <taxon>Heligmosomoides</taxon>
    </lineage>
</organism>
<evidence type="ECO:0000256" key="6">
    <source>
        <dbReference type="PIRSR" id="PIRSR604254-1"/>
    </source>
</evidence>
<evidence type="ECO:0000256" key="1">
    <source>
        <dbReference type="ARBA" id="ARBA00004141"/>
    </source>
</evidence>
<evidence type="ECO:0000256" key="3">
    <source>
        <dbReference type="ARBA" id="ARBA00022692"/>
    </source>
</evidence>
<accession>A0A183F4W2</accession>
<dbReference type="GO" id="GO:0046872">
    <property type="term" value="F:metal ion binding"/>
    <property type="evidence" value="ECO:0007669"/>
    <property type="project" value="UniProtKB-KW"/>
</dbReference>
<name>A0A183F4W2_HELPZ</name>
<accession>A0A3P7UBD1</accession>
<feature type="binding site" evidence="6">
    <location>
        <position position="39"/>
    </location>
    <ligand>
        <name>Zn(2+)</name>
        <dbReference type="ChEBI" id="CHEBI:29105"/>
    </ligand>
</feature>
<dbReference type="Pfam" id="PF03006">
    <property type="entry name" value="HlyIII"/>
    <property type="match status" value="1"/>
</dbReference>
<keyword evidence="6" id="KW-0862">Zinc</keyword>